<dbReference type="EMBL" id="JH921436">
    <property type="protein sequence ID" value="EKD17417.1"/>
    <property type="molecule type" value="Genomic_DNA"/>
</dbReference>
<dbReference type="InterPro" id="IPR020835">
    <property type="entry name" value="Catalase_sf"/>
</dbReference>
<gene>
    <name evidence="2" type="ORF">MBM_04278</name>
</gene>
<reference evidence="2 3" key="1">
    <citation type="journal article" date="2012" name="BMC Genomics">
        <title>Sequencing the genome of Marssonina brunnea reveals fungus-poplar co-evolution.</title>
        <authorList>
            <person name="Zhu S."/>
            <person name="Cao Y.-Z."/>
            <person name="Jiang C."/>
            <person name="Tan B.-Y."/>
            <person name="Wang Z."/>
            <person name="Feng S."/>
            <person name="Zhang L."/>
            <person name="Su X.-H."/>
            <person name="Brejova B."/>
            <person name="Vinar T."/>
            <person name="Xu M."/>
            <person name="Wang M.-X."/>
            <person name="Zhang S.-G."/>
            <person name="Huang M.-R."/>
            <person name="Wu R."/>
            <person name="Zhou Y."/>
        </authorList>
    </citation>
    <scope>NUCLEOTIDE SEQUENCE [LARGE SCALE GENOMIC DNA]</scope>
    <source>
        <strain evidence="2 3">MB_m1</strain>
    </source>
</reference>
<dbReference type="STRING" id="1072389.K1WXW9"/>
<feature type="compositionally biased region" description="Polar residues" evidence="1">
    <location>
        <begin position="8"/>
        <end position="39"/>
    </location>
</feature>
<accession>K1WXW9</accession>
<evidence type="ECO:0000313" key="3">
    <source>
        <dbReference type="Proteomes" id="UP000006753"/>
    </source>
</evidence>
<proteinExistence type="predicted"/>
<protein>
    <submittedName>
        <fullName evidence="2">Putative Catalase</fullName>
    </submittedName>
</protein>
<organism evidence="2 3">
    <name type="scientific">Marssonina brunnea f. sp. multigermtubi (strain MB_m1)</name>
    <name type="common">Marssonina leaf spot fungus</name>
    <dbReference type="NCBI Taxonomy" id="1072389"/>
    <lineage>
        <taxon>Eukaryota</taxon>
        <taxon>Fungi</taxon>
        <taxon>Dikarya</taxon>
        <taxon>Ascomycota</taxon>
        <taxon>Pezizomycotina</taxon>
        <taxon>Leotiomycetes</taxon>
        <taxon>Helotiales</taxon>
        <taxon>Drepanopezizaceae</taxon>
        <taxon>Drepanopeziza</taxon>
    </lineage>
</organism>
<dbReference type="GO" id="GO:0020037">
    <property type="term" value="F:heme binding"/>
    <property type="evidence" value="ECO:0007669"/>
    <property type="project" value="InterPro"/>
</dbReference>
<keyword evidence="3" id="KW-1185">Reference proteome</keyword>
<dbReference type="SUPFAM" id="SSF56634">
    <property type="entry name" value="Heme-dependent catalase-like"/>
    <property type="match status" value="1"/>
</dbReference>
<dbReference type="Gene3D" id="4.10.91.20">
    <property type="match status" value="1"/>
</dbReference>
<name>K1WXW9_MARBU</name>
<dbReference type="Proteomes" id="UP000006753">
    <property type="component" value="Unassembled WGS sequence"/>
</dbReference>
<evidence type="ECO:0000313" key="2">
    <source>
        <dbReference type="EMBL" id="EKD17417.1"/>
    </source>
</evidence>
<evidence type="ECO:0000256" key="1">
    <source>
        <dbReference type="SAM" id="MobiDB-lite"/>
    </source>
</evidence>
<feature type="region of interest" description="Disordered" evidence="1">
    <location>
        <begin position="1"/>
        <end position="61"/>
    </location>
</feature>
<dbReference type="AlphaFoldDB" id="K1WXW9"/>
<sequence>MAGGSDSGGFNLNQHADGTEDSSSFMDQFTVTNSDSYLTSDVGGPIQDDQSSKAGERGPKTLEDFVFRQKSNILIKSDSQDELSMLEEPVYHICHLCSNNGYGPFFEAQVVKIDRPLISTTPRHSFTRNHRRTLEQYVTPKQPLI</sequence>
<dbReference type="OrthoDB" id="6880011at2759"/>
<dbReference type="KEGG" id="mbe:MBM_04278"/>
<feature type="compositionally biased region" description="Basic and acidic residues" evidence="1">
    <location>
        <begin position="50"/>
        <end position="61"/>
    </location>
</feature>
<dbReference type="HOGENOM" id="CLU_1787228_0_0_1"/>
<dbReference type="InParanoid" id="K1WXW9"/>